<keyword evidence="1" id="KW-0862">Zinc</keyword>
<dbReference type="InterPro" id="IPR007527">
    <property type="entry name" value="Znf_SWIM"/>
</dbReference>
<gene>
    <name evidence="3" type="ORF">ACFO0S_03575</name>
</gene>
<protein>
    <recommendedName>
        <fullName evidence="2">SWIM-type domain-containing protein</fullName>
    </recommendedName>
</protein>
<keyword evidence="4" id="KW-1185">Reference proteome</keyword>
<comment type="caution">
    <text evidence="3">The sequence shown here is derived from an EMBL/GenBank/DDBJ whole genome shotgun (WGS) entry which is preliminary data.</text>
</comment>
<accession>A0ABV8UT99</accession>
<sequence length="521" mass="61779">MTGMTVQRLLYFYQENVQETMNELKNTLVAGTTQDESLVRSAQSFVRNGAVRLVDYRPVQHEATFIVRDVQDAYVEIGFHEGAACSCKATPICRHVTASYFYLYQHFGSLTDWVRDWKQSADVEALRKIRQERTPLAWEQYANNLLTKLVIEDHASSFFLMEFALNDYRRQMQRIRPLEREWHVIFDASVTLMTLVKLWPVFESFLRENERGRVRYYLDETTQVLKHQFRQLNAQHRFFAADPFYERIERYVRHLLIETSGYFNQRSAIYSAYWNELGNQKTRAIELDFLEKHSETKDGNSLLSLRQLFYLQMGNSEQLLETLQYAAPEEVPNYLSLIRYALDQEDTQSATHMMQRLLPAIEEFLLEDPLASRYVYTIRQMEREMGLEADDKEHFCQMLLPHTLEPYSHWLIEQERFKEWQELHLFFASGISYAETCGLQMVANHSPAHAMPIYHLNILREIDEKKRDSYKQAVRHLKKMKQLAKAAGDAAYWNSYVKEIREKYRRLRALQQEMEKGNLAL</sequence>
<evidence type="ECO:0000313" key="3">
    <source>
        <dbReference type="EMBL" id="MFC4354150.1"/>
    </source>
</evidence>
<dbReference type="Proteomes" id="UP001595733">
    <property type="component" value="Unassembled WGS sequence"/>
</dbReference>
<organism evidence="3 4">
    <name type="scientific">Chryseomicrobium palamuruense</name>
    <dbReference type="NCBI Taxonomy" id="682973"/>
    <lineage>
        <taxon>Bacteria</taxon>
        <taxon>Bacillati</taxon>
        <taxon>Bacillota</taxon>
        <taxon>Bacilli</taxon>
        <taxon>Bacillales</taxon>
        <taxon>Caryophanaceae</taxon>
        <taxon>Chryseomicrobium</taxon>
    </lineage>
</organism>
<reference evidence="4" key="1">
    <citation type="journal article" date="2019" name="Int. J. Syst. Evol. Microbiol.">
        <title>The Global Catalogue of Microorganisms (GCM) 10K type strain sequencing project: providing services to taxonomists for standard genome sequencing and annotation.</title>
        <authorList>
            <consortium name="The Broad Institute Genomics Platform"/>
            <consortium name="The Broad Institute Genome Sequencing Center for Infectious Disease"/>
            <person name="Wu L."/>
            <person name="Ma J."/>
        </authorList>
    </citation>
    <scope>NUCLEOTIDE SEQUENCE [LARGE SCALE GENOMIC DNA]</scope>
    <source>
        <strain evidence="4">CCUG 50353</strain>
    </source>
</reference>
<evidence type="ECO:0000256" key="1">
    <source>
        <dbReference type="PROSITE-ProRule" id="PRU00325"/>
    </source>
</evidence>
<evidence type="ECO:0000259" key="2">
    <source>
        <dbReference type="PROSITE" id="PS50966"/>
    </source>
</evidence>
<name>A0ABV8UT99_9BACL</name>
<proteinExistence type="predicted"/>
<dbReference type="PROSITE" id="PS50966">
    <property type="entry name" value="ZF_SWIM"/>
    <property type="match status" value="1"/>
</dbReference>
<keyword evidence="1" id="KW-0863">Zinc-finger</keyword>
<feature type="domain" description="SWIM-type" evidence="2">
    <location>
        <begin position="73"/>
        <end position="104"/>
    </location>
</feature>
<keyword evidence="1" id="KW-0479">Metal-binding</keyword>
<dbReference type="EMBL" id="JBHSEF010000009">
    <property type="protein sequence ID" value="MFC4354150.1"/>
    <property type="molecule type" value="Genomic_DNA"/>
</dbReference>
<evidence type="ECO:0000313" key="4">
    <source>
        <dbReference type="Proteomes" id="UP001595733"/>
    </source>
</evidence>
<dbReference type="RefSeq" id="WP_378140256.1">
    <property type="nucleotide sequence ID" value="NZ_JBHSEF010000009.1"/>
</dbReference>